<organism evidence="1 2">
    <name type="scientific">Amnibacterium setariae</name>
    <dbReference type="NCBI Taxonomy" id="2306585"/>
    <lineage>
        <taxon>Bacteria</taxon>
        <taxon>Bacillati</taxon>
        <taxon>Actinomycetota</taxon>
        <taxon>Actinomycetes</taxon>
        <taxon>Micrococcales</taxon>
        <taxon>Microbacteriaceae</taxon>
        <taxon>Amnibacterium</taxon>
    </lineage>
</organism>
<gene>
    <name evidence="1" type="ORF">D1781_16200</name>
</gene>
<comment type="caution">
    <text evidence="1">The sequence shown here is derived from an EMBL/GenBank/DDBJ whole genome shotgun (WGS) entry which is preliminary data.</text>
</comment>
<name>A0A3A1TS12_9MICO</name>
<sequence length="77" mass="8198">MKPKPIASAARSGNRRELLVALRDHIAAQLDEGVGARELAPLSRRLVDVAAEIEAIDAATKSPVADAAQTPDEEWTP</sequence>
<dbReference type="Proteomes" id="UP000265742">
    <property type="component" value="Unassembled WGS sequence"/>
</dbReference>
<reference evidence="2" key="1">
    <citation type="submission" date="2018-09" db="EMBL/GenBank/DDBJ databases">
        <authorList>
            <person name="Kim I."/>
        </authorList>
    </citation>
    <scope>NUCLEOTIDE SEQUENCE [LARGE SCALE GENOMIC DNA]</scope>
    <source>
        <strain evidence="2">DD4a</strain>
    </source>
</reference>
<evidence type="ECO:0000313" key="1">
    <source>
        <dbReference type="EMBL" id="RIX26476.1"/>
    </source>
</evidence>
<dbReference type="AlphaFoldDB" id="A0A3A1TS12"/>
<dbReference type="RefSeq" id="WP_119483551.1">
    <property type="nucleotide sequence ID" value="NZ_QXTG01000003.1"/>
</dbReference>
<dbReference type="EMBL" id="QXTG01000003">
    <property type="protein sequence ID" value="RIX26476.1"/>
    <property type="molecule type" value="Genomic_DNA"/>
</dbReference>
<proteinExistence type="predicted"/>
<keyword evidence="2" id="KW-1185">Reference proteome</keyword>
<protein>
    <submittedName>
        <fullName evidence="1">Uncharacterized protein</fullName>
    </submittedName>
</protein>
<dbReference type="OrthoDB" id="5196675at2"/>
<accession>A0A3A1TS12</accession>
<evidence type="ECO:0000313" key="2">
    <source>
        <dbReference type="Proteomes" id="UP000265742"/>
    </source>
</evidence>